<dbReference type="EMBL" id="JBHSFO010000005">
    <property type="protein sequence ID" value="MFC4604544.1"/>
    <property type="molecule type" value="Genomic_DNA"/>
</dbReference>
<gene>
    <name evidence="2" type="ORF">ACFO6S_12680</name>
</gene>
<proteinExistence type="predicted"/>
<dbReference type="Gene3D" id="2.60.40.1650">
    <property type="entry name" value="Porin MspA (Ig-like beta-sandwich domain)"/>
    <property type="match status" value="1"/>
</dbReference>
<dbReference type="InterPro" id="IPR015286">
    <property type="entry name" value="Porin_fam_mycobact-type"/>
</dbReference>
<name>A0ABV9FWB5_9NOCA</name>
<protein>
    <submittedName>
        <fullName evidence="2">MspA family porin</fullName>
    </submittedName>
</protein>
<dbReference type="Proteomes" id="UP001595914">
    <property type="component" value="Unassembled WGS sequence"/>
</dbReference>
<dbReference type="RefSeq" id="WP_378417434.1">
    <property type="nucleotide sequence ID" value="NZ_JBHSFO010000005.1"/>
</dbReference>
<dbReference type="SUPFAM" id="SSF56959">
    <property type="entry name" value="Leukocidin-like"/>
    <property type="match status" value="1"/>
</dbReference>
<accession>A0ABV9FWB5</accession>
<evidence type="ECO:0000313" key="2">
    <source>
        <dbReference type="EMBL" id="MFC4604544.1"/>
    </source>
</evidence>
<organism evidence="2 3">
    <name type="scientific">Rhodococcus kronopolitis</name>
    <dbReference type="NCBI Taxonomy" id="1460226"/>
    <lineage>
        <taxon>Bacteria</taxon>
        <taxon>Bacillati</taxon>
        <taxon>Actinomycetota</taxon>
        <taxon>Actinomycetes</taxon>
        <taxon>Mycobacteriales</taxon>
        <taxon>Nocardiaceae</taxon>
        <taxon>Rhodococcus</taxon>
    </lineage>
</organism>
<reference evidence="3" key="1">
    <citation type="journal article" date="2019" name="Int. J. Syst. Evol. Microbiol.">
        <title>The Global Catalogue of Microorganisms (GCM) 10K type strain sequencing project: providing services to taxonomists for standard genome sequencing and annotation.</title>
        <authorList>
            <consortium name="The Broad Institute Genomics Platform"/>
            <consortium name="The Broad Institute Genome Sequencing Center for Infectious Disease"/>
            <person name="Wu L."/>
            <person name="Ma J."/>
        </authorList>
    </citation>
    <scope>NUCLEOTIDE SEQUENCE [LARGE SCALE GENOMIC DNA]</scope>
    <source>
        <strain evidence="3">CCUG 54520</strain>
    </source>
</reference>
<keyword evidence="1" id="KW-0732">Signal</keyword>
<dbReference type="InterPro" id="IPR036435">
    <property type="entry name" value="Leukocidin/porin_MspA_sf"/>
</dbReference>
<sequence length="232" mass="23993">MPDSHKPRGRSTTFVRGAALAGVVVTGMVLGNGVAVAGVDNANSIVDAKGDTLEIIQGDTRVNSVPPLDSSPFSREFFHNGYAEARITGPAAADAVGSKLTFGYQVGYPIAITGGSIQINTPALGFEAEHTDGALIGLIPEPSLLLDTENRVELLADIIPQQNLIVDLQPGGITDVPLVKDKEFDGPTAKIRVGGVHGSVSGAVGPTTLRPYARLETADGDIVMTYGAPVPL</sequence>
<dbReference type="Pfam" id="PF09203">
    <property type="entry name" value="MspA"/>
    <property type="match status" value="1"/>
</dbReference>
<keyword evidence="3" id="KW-1185">Reference proteome</keyword>
<evidence type="ECO:0000313" key="3">
    <source>
        <dbReference type="Proteomes" id="UP001595914"/>
    </source>
</evidence>
<evidence type="ECO:0000256" key="1">
    <source>
        <dbReference type="ARBA" id="ARBA00022729"/>
    </source>
</evidence>
<comment type="caution">
    <text evidence="2">The sequence shown here is derived from an EMBL/GenBank/DDBJ whole genome shotgun (WGS) entry which is preliminary data.</text>
</comment>
<dbReference type="Gene3D" id="2.10.300.10">
    <property type="entry name" value="Porin MspA ribbon domain"/>
    <property type="match status" value="1"/>
</dbReference>